<dbReference type="Proteomes" id="UP001178507">
    <property type="component" value="Unassembled WGS sequence"/>
</dbReference>
<comment type="caution">
    <text evidence="1">The sequence shown here is derived from an EMBL/GenBank/DDBJ whole genome shotgun (WGS) entry which is preliminary data.</text>
</comment>
<feature type="non-terminal residue" evidence="1">
    <location>
        <position position="275"/>
    </location>
</feature>
<dbReference type="InterPro" id="IPR029063">
    <property type="entry name" value="SAM-dependent_MTases_sf"/>
</dbReference>
<evidence type="ECO:0000313" key="1">
    <source>
        <dbReference type="EMBL" id="CAJ1379334.1"/>
    </source>
</evidence>
<gene>
    <name evidence="1" type="ORF">EVOR1521_LOCUS7602</name>
</gene>
<dbReference type="Gene3D" id="3.40.50.150">
    <property type="entry name" value="Vaccinia Virus protein VP39"/>
    <property type="match status" value="1"/>
</dbReference>
<keyword evidence="2" id="KW-1185">Reference proteome</keyword>
<proteinExistence type="predicted"/>
<sequence>TCFLWQPDLTKDPGRRELREEFAGPGTERLSLPLSCGGRLSVRGHKASEQHVPAGYPSGSFQEWRSLLFEPAEEEDPGPPFIQSVSKVTCCSDDRFLPDADPVVLALNYPKTLSTCVAAGLTALGCENPKILVIGLGSGSVPVWLANIFPDSQVDVVELEASVIQAACEVLGFPVSLPGAGARNKSPLRRNMSHQLRAIQGDGAELAEQWAADPEGPRYDAILIDAYDALNRVPAPLWEESGPLCKALPKLLKPQAVLAVPRLVAPRCIVGGLCL</sequence>
<dbReference type="AlphaFoldDB" id="A0AA36MT59"/>
<accession>A0AA36MT59</accession>
<evidence type="ECO:0000313" key="2">
    <source>
        <dbReference type="Proteomes" id="UP001178507"/>
    </source>
</evidence>
<dbReference type="SUPFAM" id="SSF53335">
    <property type="entry name" value="S-adenosyl-L-methionine-dependent methyltransferases"/>
    <property type="match status" value="1"/>
</dbReference>
<reference evidence="1" key="1">
    <citation type="submission" date="2023-08" db="EMBL/GenBank/DDBJ databases">
        <authorList>
            <person name="Chen Y."/>
            <person name="Shah S."/>
            <person name="Dougan E. K."/>
            <person name="Thang M."/>
            <person name="Chan C."/>
        </authorList>
    </citation>
    <scope>NUCLEOTIDE SEQUENCE</scope>
</reference>
<dbReference type="EMBL" id="CAUJNA010000619">
    <property type="protein sequence ID" value="CAJ1379334.1"/>
    <property type="molecule type" value="Genomic_DNA"/>
</dbReference>
<protein>
    <submittedName>
        <fullName evidence="1">Uncharacterized protein</fullName>
    </submittedName>
</protein>
<name>A0AA36MT59_9DINO</name>
<organism evidence="1 2">
    <name type="scientific">Effrenium voratum</name>
    <dbReference type="NCBI Taxonomy" id="2562239"/>
    <lineage>
        <taxon>Eukaryota</taxon>
        <taxon>Sar</taxon>
        <taxon>Alveolata</taxon>
        <taxon>Dinophyceae</taxon>
        <taxon>Suessiales</taxon>
        <taxon>Symbiodiniaceae</taxon>
        <taxon>Effrenium</taxon>
    </lineage>
</organism>